<accession>A0ACB8SQU2</accession>
<protein>
    <submittedName>
        <fullName evidence="1">Uncharacterized protein</fullName>
    </submittedName>
</protein>
<dbReference type="Proteomes" id="UP000814140">
    <property type="component" value="Unassembled WGS sequence"/>
</dbReference>
<comment type="caution">
    <text evidence="1">The sequence shown here is derived from an EMBL/GenBank/DDBJ whole genome shotgun (WGS) entry which is preliminary data.</text>
</comment>
<name>A0ACB8SQU2_9AGAM</name>
<keyword evidence="2" id="KW-1185">Reference proteome</keyword>
<dbReference type="EMBL" id="MU277234">
    <property type="protein sequence ID" value="KAI0058557.1"/>
    <property type="molecule type" value="Genomic_DNA"/>
</dbReference>
<sequence length="421" mass="46789">MSGRRANSMPQGISTTRSQFYIHLNNLVENIMANPTMEAPYYSFHGQYLTMLCATARFYEEDPEVEASASLACHPQAVFVRGFDPTISAPGPRGRRSPDFAITSTFENEGDDDVPMTSLLGFWMEVKPQSASKPWNSIESRTLAVRTFPKAFQQLCEQALFAFGHYPGEFFKSFLTIGWWYCLVRFRRPPDGAASAGGQPSTPKQWTGDSVHWKPSPTGVHPVPLPIPEILHFLEPIMILEHDQRVLNPVFLQALNDAQEGAIPGLTFAPSFLQVRPGVFGPTPQYVKEGQVFLRKWKPNAPKYLKEDECLIGDLPPTPENLSPFKARFYELVKRTPHLTRKRAKQLQREALALAAGEPENQPNTPVPIASGSGQFDSSSEEDESGDELPVYHPHTPGAAPAPSTPSRRSTTRNLKSKGKA</sequence>
<evidence type="ECO:0000313" key="2">
    <source>
        <dbReference type="Proteomes" id="UP000814140"/>
    </source>
</evidence>
<reference evidence="1" key="2">
    <citation type="journal article" date="2022" name="New Phytol.">
        <title>Evolutionary transition to the ectomycorrhizal habit in the genomes of a hyperdiverse lineage of mushroom-forming fungi.</title>
        <authorList>
            <person name="Looney B."/>
            <person name="Miyauchi S."/>
            <person name="Morin E."/>
            <person name="Drula E."/>
            <person name="Courty P.E."/>
            <person name="Kohler A."/>
            <person name="Kuo A."/>
            <person name="LaButti K."/>
            <person name="Pangilinan J."/>
            <person name="Lipzen A."/>
            <person name="Riley R."/>
            <person name="Andreopoulos W."/>
            <person name="He G."/>
            <person name="Johnson J."/>
            <person name="Nolan M."/>
            <person name="Tritt A."/>
            <person name="Barry K.W."/>
            <person name="Grigoriev I.V."/>
            <person name="Nagy L.G."/>
            <person name="Hibbett D."/>
            <person name="Henrissat B."/>
            <person name="Matheny P.B."/>
            <person name="Labbe J."/>
            <person name="Martin F.M."/>
        </authorList>
    </citation>
    <scope>NUCLEOTIDE SEQUENCE</scope>
    <source>
        <strain evidence="1">HHB10654</strain>
    </source>
</reference>
<gene>
    <name evidence="1" type="ORF">BV25DRAFT_1840935</name>
</gene>
<organism evidence="1 2">
    <name type="scientific">Artomyces pyxidatus</name>
    <dbReference type="NCBI Taxonomy" id="48021"/>
    <lineage>
        <taxon>Eukaryota</taxon>
        <taxon>Fungi</taxon>
        <taxon>Dikarya</taxon>
        <taxon>Basidiomycota</taxon>
        <taxon>Agaricomycotina</taxon>
        <taxon>Agaricomycetes</taxon>
        <taxon>Russulales</taxon>
        <taxon>Auriscalpiaceae</taxon>
        <taxon>Artomyces</taxon>
    </lineage>
</organism>
<reference evidence="1" key="1">
    <citation type="submission" date="2021-03" db="EMBL/GenBank/DDBJ databases">
        <authorList>
            <consortium name="DOE Joint Genome Institute"/>
            <person name="Ahrendt S."/>
            <person name="Looney B.P."/>
            <person name="Miyauchi S."/>
            <person name="Morin E."/>
            <person name="Drula E."/>
            <person name="Courty P.E."/>
            <person name="Chicoki N."/>
            <person name="Fauchery L."/>
            <person name="Kohler A."/>
            <person name="Kuo A."/>
            <person name="Labutti K."/>
            <person name="Pangilinan J."/>
            <person name="Lipzen A."/>
            <person name="Riley R."/>
            <person name="Andreopoulos W."/>
            <person name="He G."/>
            <person name="Johnson J."/>
            <person name="Barry K.W."/>
            <person name="Grigoriev I.V."/>
            <person name="Nagy L."/>
            <person name="Hibbett D."/>
            <person name="Henrissat B."/>
            <person name="Matheny P.B."/>
            <person name="Labbe J."/>
            <person name="Martin F."/>
        </authorList>
    </citation>
    <scope>NUCLEOTIDE SEQUENCE</scope>
    <source>
        <strain evidence="1">HHB10654</strain>
    </source>
</reference>
<evidence type="ECO:0000313" key="1">
    <source>
        <dbReference type="EMBL" id="KAI0058557.1"/>
    </source>
</evidence>
<proteinExistence type="predicted"/>